<organism evidence="1">
    <name type="scientific">Anguilla anguilla</name>
    <name type="common">European freshwater eel</name>
    <name type="synonym">Muraena anguilla</name>
    <dbReference type="NCBI Taxonomy" id="7936"/>
    <lineage>
        <taxon>Eukaryota</taxon>
        <taxon>Metazoa</taxon>
        <taxon>Chordata</taxon>
        <taxon>Craniata</taxon>
        <taxon>Vertebrata</taxon>
        <taxon>Euteleostomi</taxon>
        <taxon>Actinopterygii</taxon>
        <taxon>Neopterygii</taxon>
        <taxon>Teleostei</taxon>
        <taxon>Anguilliformes</taxon>
        <taxon>Anguillidae</taxon>
        <taxon>Anguilla</taxon>
    </lineage>
</organism>
<dbReference type="EMBL" id="GBXM01041018">
    <property type="protein sequence ID" value="JAH67559.1"/>
    <property type="molecule type" value="Transcribed_RNA"/>
</dbReference>
<proteinExistence type="predicted"/>
<dbReference type="AlphaFoldDB" id="A0A0E9UNW2"/>
<reference evidence="1" key="1">
    <citation type="submission" date="2014-11" db="EMBL/GenBank/DDBJ databases">
        <authorList>
            <person name="Amaro Gonzalez C."/>
        </authorList>
    </citation>
    <scope>NUCLEOTIDE SEQUENCE</scope>
</reference>
<sequence length="42" mass="4699">MVKRYIFAGGFIFDRLGPTVSPESRVPSFEPGEKLRLISADD</sequence>
<name>A0A0E9UNW2_ANGAN</name>
<evidence type="ECO:0000313" key="1">
    <source>
        <dbReference type="EMBL" id="JAH67559.1"/>
    </source>
</evidence>
<accession>A0A0E9UNW2</accession>
<reference evidence="1" key="2">
    <citation type="journal article" date="2015" name="Fish Shellfish Immunol.">
        <title>Early steps in the European eel (Anguilla anguilla)-Vibrio vulnificus interaction in the gills: Role of the RtxA13 toxin.</title>
        <authorList>
            <person name="Callol A."/>
            <person name="Pajuelo D."/>
            <person name="Ebbesson L."/>
            <person name="Teles M."/>
            <person name="MacKenzie S."/>
            <person name="Amaro C."/>
        </authorList>
    </citation>
    <scope>NUCLEOTIDE SEQUENCE</scope>
</reference>
<protein>
    <submittedName>
        <fullName evidence="1">Uncharacterized protein</fullName>
    </submittedName>
</protein>